<evidence type="ECO:0000256" key="2">
    <source>
        <dbReference type="SAM" id="Coils"/>
    </source>
</evidence>
<dbReference type="InterPro" id="IPR040351">
    <property type="entry name" value="RAB3IL/RAB3IP/Sec2"/>
</dbReference>
<dbReference type="InParanoid" id="A0A162TLM5"/>
<organism evidence="5 6">
    <name type="scientific">Phycomyces blakesleeanus (strain ATCC 8743b / DSM 1359 / FGSC 10004 / NBRC 33097 / NRRL 1555)</name>
    <dbReference type="NCBI Taxonomy" id="763407"/>
    <lineage>
        <taxon>Eukaryota</taxon>
        <taxon>Fungi</taxon>
        <taxon>Fungi incertae sedis</taxon>
        <taxon>Mucoromycota</taxon>
        <taxon>Mucoromycotina</taxon>
        <taxon>Mucoromycetes</taxon>
        <taxon>Mucorales</taxon>
        <taxon>Phycomycetaceae</taxon>
        <taxon>Phycomyces</taxon>
    </lineage>
</organism>
<feature type="coiled-coil region" evidence="2">
    <location>
        <begin position="189"/>
        <end position="259"/>
    </location>
</feature>
<dbReference type="VEuPathDB" id="FungiDB:PHYBLDRAFT_69187"/>
<evidence type="ECO:0000259" key="4">
    <source>
        <dbReference type="Pfam" id="PF06428"/>
    </source>
</evidence>
<dbReference type="Proteomes" id="UP000077315">
    <property type="component" value="Unassembled WGS sequence"/>
</dbReference>
<dbReference type="PANTHER" id="PTHR14430">
    <property type="entry name" value="RABIN3-RELATED"/>
    <property type="match status" value="1"/>
</dbReference>
<dbReference type="EMBL" id="KV440996">
    <property type="protein sequence ID" value="OAD68113.1"/>
    <property type="molecule type" value="Genomic_DNA"/>
</dbReference>
<dbReference type="Gene3D" id="6.10.140.910">
    <property type="match status" value="1"/>
</dbReference>
<dbReference type="GO" id="GO:0051286">
    <property type="term" value="C:cell tip"/>
    <property type="evidence" value="ECO:0007669"/>
    <property type="project" value="TreeGrafter"/>
</dbReference>
<dbReference type="FunCoup" id="A0A162TLM5">
    <property type="interactions" value="6"/>
</dbReference>
<sequence length="565" mass="63831">MTSQDELSTYLPGNQDENKHHRNIAQLYSQLQTAIDQAQRTTRNKPGRITPHPLQPSDTRSSTSSDPYSLCSSDSPITPKHPEIIICACQQLIVSEDSDHCGLCDQPLPSCINQARQERQAHKLAIEDCKSQLLILNTRKDSLETELTNLRECHETKQDALVSCIDQMHSLRHDLKVVEQKYQAEVSKIETIKQATKGVQLEMEDLTERLFEEVHNMMQIEQAEKKLLQVSHDALEDQLKETQNALELVTDELETVRQAMTLVGDQVASNTENLRVYTHDTSAFALSSMARAHHDLAELHNLELYTEMQDFKDTSLVDEFGRFMGVLGTISLRRLYADPFMKHCLREDIEPCLRFGNQPRVTSKKIIEAIQVKTCFVEVCPKGFANSQASMEATNGGSYGTRPQPVSSMSTTTRLWSRFSSSNTATPSFSGCGACGRHVPKDEREAVLKYRFRISYFDPWTCIDRYCRDRLMSVIEFFLFIRAIRMGSYRQRPVEAIYEECMRLKLQMFLARMGSLAPTLQEIGLDSSSVGKASVGLPPDTHSFLDDGRSSTSADSIATTVYSMA</sequence>
<evidence type="ECO:0000313" key="5">
    <source>
        <dbReference type="EMBL" id="OAD68113.1"/>
    </source>
</evidence>
<dbReference type="AlphaFoldDB" id="A0A162TLM5"/>
<dbReference type="GO" id="GO:0070319">
    <property type="term" value="C:Golgi to plasma membrane transport vesicle"/>
    <property type="evidence" value="ECO:0007669"/>
    <property type="project" value="TreeGrafter"/>
</dbReference>
<dbReference type="Pfam" id="PF06428">
    <property type="entry name" value="Sec2p"/>
    <property type="match status" value="1"/>
</dbReference>
<dbReference type="GeneID" id="29002968"/>
<proteinExistence type="predicted"/>
<evidence type="ECO:0000313" key="6">
    <source>
        <dbReference type="Proteomes" id="UP000077315"/>
    </source>
</evidence>
<dbReference type="CDD" id="cd21044">
    <property type="entry name" value="Rab11BD_RAB3IP_like"/>
    <property type="match status" value="1"/>
</dbReference>
<accession>A0A162TLM5</accession>
<dbReference type="RefSeq" id="XP_018286153.1">
    <property type="nucleotide sequence ID" value="XM_018442062.1"/>
</dbReference>
<feature type="coiled-coil region" evidence="2">
    <location>
        <begin position="112"/>
        <end position="146"/>
    </location>
</feature>
<dbReference type="InterPro" id="IPR009449">
    <property type="entry name" value="Sec2_N"/>
</dbReference>
<feature type="domain" description="GDP/GTP exchange factor Sec2 N-terminal" evidence="4">
    <location>
        <begin position="126"/>
        <end position="261"/>
    </location>
</feature>
<dbReference type="Pfam" id="PF25555">
    <property type="entry name" value="RAB3A-like_C"/>
    <property type="match status" value="1"/>
</dbReference>
<keyword evidence="1 2" id="KW-0175">Coiled coil</keyword>
<name>A0A162TLM5_PHYB8</name>
<feature type="compositionally biased region" description="Low complexity" evidence="3">
    <location>
        <begin position="56"/>
        <end position="75"/>
    </location>
</feature>
<dbReference type="OrthoDB" id="5560525at2759"/>
<evidence type="ECO:0000256" key="3">
    <source>
        <dbReference type="SAM" id="MobiDB-lite"/>
    </source>
</evidence>
<dbReference type="GO" id="GO:0005085">
    <property type="term" value="F:guanyl-nucleotide exchange factor activity"/>
    <property type="evidence" value="ECO:0007669"/>
    <property type="project" value="InterPro"/>
</dbReference>
<dbReference type="STRING" id="763407.A0A162TLM5"/>
<protein>
    <recommendedName>
        <fullName evidence="4">GDP/GTP exchange factor Sec2 N-terminal domain-containing protein</fullName>
    </recommendedName>
</protein>
<keyword evidence="6" id="KW-1185">Reference proteome</keyword>
<dbReference type="GO" id="GO:0006887">
    <property type="term" value="P:exocytosis"/>
    <property type="evidence" value="ECO:0007669"/>
    <property type="project" value="TreeGrafter"/>
</dbReference>
<dbReference type="PANTHER" id="PTHR14430:SF0">
    <property type="entry name" value="SEC2P DOMAIN-CONTAINING PROTEIN"/>
    <property type="match status" value="1"/>
</dbReference>
<dbReference type="SUPFAM" id="SSF144284">
    <property type="entry name" value="Sec2 N-terminal region"/>
    <property type="match status" value="1"/>
</dbReference>
<feature type="region of interest" description="Disordered" evidence="3">
    <location>
        <begin position="34"/>
        <end position="75"/>
    </location>
</feature>
<evidence type="ECO:0000256" key="1">
    <source>
        <dbReference type="ARBA" id="ARBA00023054"/>
    </source>
</evidence>
<gene>
    <name evidence="5" type="ORF">PHYBLDRAFT_69187</name>
</gene>
<reference evidence="6" key="1">
    <citation type="submission" date="2015-06" db="EMBL/GenBank/DDBJ databases">
        <title>Expansion of signal transduction pathways in fungi by whole-genome duplication.</title>
        <authorList>
            <consortium name="DOE Joint Genome Institute"/>
            <person name="Corrochano L.M."/>
            <person name="Kuo A."/>
            <person name="Marcet-Houben M."/>
            <person name="Polaino S."/>
            <person name="Salamov A."/>
            <person name="Villalobos J.M."/>
            <person name="Alvarez M.I."/>
            <person name="Avalos J."/>
            <person name="Benito E.P."/>
            <person name="Benoit I."/>
            <person name="Burger G."/>
            <person name="Camino L.P."/>
            <person name="Canovas D."/>
            <person name="Cerda-Olmedo E."/>
            <person name="Cheng J.-F."/>
            <person name="Dominguez A."/>
            <person name="Elias M."/>
            <person name="Eslava A.P."/>
            <person name="Glaser F."/>
            <person name="Grimwood J."/>
            <person name="Gutierrez G."/>
            <person name="Heitman J."/>
            <person name="Henrissat B."/>
            <person name="Iturriaga E.A."/>
            <person name="Lang B.F."/>
            <person name="Lavin J.L."/>
            <person name="Lee S."/>
            <person name="Li W."/>
            <person name="Lindquist E."/>
            <person name="Lopez-Garcia S."/>
            <person name="Luque E.M."/>
            <person name="Marcos A.T."/>
            <person name="Martin J."/>
            <person name="McCluskey K."/>
            <person name="Medina H.R."/>
            <person name="Miralles-Duran A."/>
            <person name="Miyazaki A."/>
            <person name="Munoz-Torres E."/>
            <person name="Oguiza J.A."/>
            <person name="Ohm R."/>
            <person name="Olmedo M."/>
            <person name="Orejas M."/>
            <person name="Ortiz-Castellanos L."/>
            <person name="Pisabarro A.G."/>
            <person name="Rodriguez-Romero J."/>
            <person name="Ruiz-Herrera J."/>
            <person name="Ruiz-Vazquez R."/>
            <person name="Sanz C."/>
            <person name="Schackwitz W."/>
            <person name="Schmutz J."/>
            <person name="Shahriari M."/>
            <person name="Shelest E."/>
            <person name="Silva-Franco F."/>
            <person name="Soanes D."/>
            <person name="Syed K."/>
            <person name="Tagua V.G."/>
            <person name="Talbot N.J."/>
            <person name="Thon M."/>
            <person name="De vries R.P."/>
            <person name="Wiebenga A."/>
            <person name="Yadav J.S."/>
            <person name="Braun E.L."/>
            <person name="Baker S."/>
            <person name="Garre V."/>
            <person name="Horwitz B."/>
            <person name="Torres-Martinez S."/>
            <person name="Idnurm A."/>
            <person name="Herrera-Estrella A."/>
            <person name="Gabaldon T."/>
            <person name="Grigoriev I.V."/>
        </authorList>
    </citation>
    <scope>NUCLEOTIDE SEQUENCE [LARGE SCALE GENOMIC DNA]</scope>
    <source>
        <strain evidence="6">NRRL 1555(-)</strain>
    </source>
</reference>